<evidence type="ECO:0000256" key="1">
    <source>
        <dbReference type="SAM" id="MobiDB-lite"/>
    </source>
</evidence>
<reference evidence="2" key="1">
    <citation type="submission" date="2019-08" db="EMBL/GenBank/DDBJ databases">
        <title>The genome of the North American firefly Photinus pyralis.</title>
        <authorList>
            <consortium name="Photinus pyralis genome working group"/>
            <person name="Fallon T.R."/>
            <person name="Sander Lower S.E."/>
            <person name="Weng J.-K."/>
        </authorList>
    </citation>
    <scope>NUCLEOTIDE SEQUENCE</scope>
    <source>
        <strain evidence="2">TRF0915ILg1</strain>
        <tissue evidence="2">Whole body</tissue>
    </source>
</reference>
<accession>A0A8K0CR58</accession>
<gene>
    <name evidence="2" type="ORF">ILUMI_14040</name>
</gene>
<protein>
    <submittedName>
        <fullName evidence="2">Uncharacterized protein</fullName>
    </submittedName>
</protein>
<organism evidence="2 3">
    <name type="scientific">Ignelater luminosus</name>
    <name type="common">Cucubano</name>
    <name type="synonym">Pyrophorus luminosus</name>
    <dbReference type="NCBI Taxonomy" id="2038154"/>
    <lineage>
        <taxon>Eukaryota</taxon>
        <taxon>Metazoa</taxon>
        <taxon>Ecdysozoa</taxon>
        <taxon>Arthropoda</taxon>
        <taxon>Hexapoda</taxon>
        <taxon>Insecta</taxon>
        <taxon>Pterygota</taxon>
        <taxon>Neoptera</taxon>
        <taxon>Endopterygota</taxon>
        <taxon>Coleoptera</taxon>
        <taxon>Polyphaga</taxon>
        <taxon>Elateriformia</taxon>
        <taxon>Elateroidea</taxon>
        <taxon>Elateridae</taxon>
        <taxon>Agrypninae</taxon>
        <taxon>Pyrophorini</taxon>
        <taxon>Ignelater</taxon>
    </lineage>
</organism>
<evidence type="ECO:0000313" key="3">
    <source>
        <dbReference type="Proteomes" id="UP000801492"/>
    </source>
</evidence>
<keyword evidence="3" id="KW-1185">Reference proteome</keyword>
<dbReference type="AlphaFoldDB" id="A0A8K0CR58"/>
<sequence length="82" mass="9389">MHGDSEEAYKMTDLKNKAAPHNPERARHPASEGKCEVTASGRTDEGNIRKTAAMNSFRERRQGPIQQLAFYKMKYSKEEQTF</sequence>
<comment type="caution">
    <text evidence="2">The sequence shown here is derived from an EMBL/GenBank/DDBJ whole genome shotgun (WGS) entry which is preliminary data.</text>
</comment>
<proteinExistence type="predicted"/>
<feature type="region of interest" description="Disordered" evidence="1">
    <location>
        <begin position="1"/>
        <end position="49"/>
    </location>
</feature>
<dbReference type="Proteomes" id="UP000801492">
    <property type="component" value="Unassembled WGS sequence"/>
</dbReference>
<evidence type="ECO:0000313" key="2">
    <source>
        <dbReference type="EMBL" id="KAF2892133.1"/>
    </source>
</evidence>
<dbReference type="EMBL" id="VTPC01012128">
    <property type="protein sequence ID" value="KAF2892133.1"/>
    <property type="molecule type" value="Genomic_DNA"/>
</dbReference>
<feature type="compositionally biased region" description="Basic and acidic residues" evidence="1">
    <location>
        <begin position="1"/>
        <end position="35"/>
    </location>
</feature>
<name>A0A8K0CR58_IGNLU</name>